<dbReference type="InterPro" id="IPR005656">
    <property type="entry name" value="MmgE_PrpD"/>
</dbReference>
<dbReference type="GO" id="GO:0016829">
    <property type="term" value="F:lyase activity"/>
    <property type="evidence" value="ECO:0007669"/>
    <property type="project" value="InterPro"/>
</dbReference>
<keyword evidence="5" id="KW-1185">Reference proteome</keyword>
<dbReference type="Gene3D" id="3.30.1330.120">
    <property type="entry name" value="2-methylcitrate dehydratase PrpD"/>
    <property type="match status" value="1"/>
</dbReference>
<protein>
    <submittedName>
        <fullName evidence="4">MmgE/PrpD family protein</fullName>
    </submittedName>
</protein>
<dbReference type="InterPro" id="IPR036148">
    <property type="entry name" value="MmgE/PrpD_sf"/>
</dbReference>
<sequence length="458" mass="48646">MSSISEEMAQLANYLANVRHQTLPDEVSHRASLHILDTIGAIVSGAEMPAGRAAKNWVDLVCGQGGTGSATVFGRTGRVGPIAAALANGMSAHADETDDSHMESHGHPGCSIVPTALAAAEDVGATGRDVVRAVVAGYDVGCRVSRSVGAADFDLRTGQRSSHALVGAFGSAAAAAVLYGLSEREIRYVLSYTAQLNSGVTSWMRDVNHVEKAFVFAGMPASQGMEAVSLVRSGCTGVEDVFSGTPNWFEAIVPNADRGALIRGLGSDYEILKATIKKYSVGSPAQAAVVAIEEMMAEEGLMASGVQSILIQLPTSSYVIVNNRTMPSINVQYLVCGTLLDGKFSFAMAHDEERMTHPDIVSLMERTTLVPEDAITGTRNAIVTVVRDTPEGTKTYRRHVTHVRGTSYLPMTADEVRTKVMDLVEGILGAAPAAKLCDRILNLQEEPRVRDVIAELYP</sequence>
<comment type="similarity">
    <text evidence="1">Belongs to the PrpD family.</text>
</comment>
<dbReference type="AlphaFoldDB" id="A0A7Y0L4G2"/>
<dbReference type="PANTHER" id="PTHR16943:SF8">
    <property type="entry name" value="2-METHYLCITRATE DEHYDRATASE"/>
    <property type="match status" value="1"/>
</dbReference>
<evidence type="ECO:0000259" key="3">
    <source>
        <dbReference type="Pfam" id="PF19305"/>
    </source>
</evidence>
<gene>
    <name evidence="4" type="ORF">HIJ39_07675</name>
</gene>
<dbReference type="InterPro" id="IPR042183">
    <property type="entry name" value="MmgE/PrpD_sf_1"/>
</dbReference>
<organism evidence="4 5">
    <name type="scientific">Sulfobacillus harzensis</name>
    <dbReference type="NCBI Taxonomy" id="2729629"/>
    <lineage>
        <taxon>Bacteria</taxon>
        <taxon>Bacillati</taxon>
        <taxon>Bacillota</taxon>
        <taxon>Clostridia</taxon>
        <taxon>Eubacteriales</taxon>
        <taxon>Clostridiales Family XVII. Incertae Sedis</taxon>
        <taxon>Sulfobacillus</taxon>
    </lineage>
</organism>
<dbReference type="Gene3D" id="1.10.4100.10">
    <property type="entry name" value="2-methylcitrate dehydratase PrpD"/>
    <property type="match status" value="1"/>
</dbReference>
<dbReference type="InterPro" id="IPR042188">
    <property type="entry name" value="MmgE/PrpD_sf_2"/>
</dbReference>
<evidence type="ECO:0000313" key="4">
    <source>
        <dbReference type="EMBL" id="NMP22230.1"/>
    </source>
</evidence>
<feature type="domain" description="MmgE/PrpD C-terminal" evidence="3">
    <location>
        <begin position="279"/>
        <end position="434"/>
    </location>
</feature>
<dbReference type="Proteomes" id="UP000533476">
    <property type="component" value="Unassembled WGS sequence"/>
</dbReference>
<feature type="domain" description="MmgE/PrpD N-terminal" evidence="2">
    <location>
        <begin position="10"/>
        <end position="255"/>
    </location>
</feature>
<reference evidence="4 5" key="1">
    <citation type="submission" date="2020-04" db="EMBL/GenBank/DDBJ databases">
        <authorList>
            <person name="Zhang R."/>
            <person name="Schippers A."/>
        </authorList>
    </citation>
    <scope>NUCLEOTIDE SEQUENCE [LARGE SCALE GENOMIC DNA]</scope>
    <source>
        <strain evidence="4 5">DSM 109850</strain>
    </source>
</reference>
<dbReference type="SUPFAM" id="SSF103378">
    <property type="entry name" value="2-methylcitrate dehydratase PrpD"/>
    <property type="match status" value="1"/>
</dbReference>
<evidence type="ECO:0000259" key="2">
    <source>
        <dbReference type="Pfam" id="PF03972"/>
    </source>
</evidence>
<dbReference type="InterPro" id="IPR045337">
    <property type="entry name" value="MmgE_PrpD_C"/>
</dbReference>
<evidence type="ECO:0000256" key="1">
    <source>
        <dbReference type="ARBA" id="ARBA00006174"/>
    </source>
</evidence>
<dbReference type="RefSeq" id="WP_169098342.1">
    <property type="nucleotide sequence ID" value="NZ_JABBVZ010000019.1"/>
</dbReference>
<comment type="caution">
    <text evidence="4">The sequence shown here is derived from an EMBL/GenBank/DDBJ whole genome shotgun (WGS) entry which is preliminary data.</text>
</comment>
<name>A0A7Y0L4G2_9FIRM</name>
<accession>A0A7Y0L4G2</accession>
<dbReference type="InterPro" id="IPR045336">
    <property type="entry name" value="MmgE_PrpD_N"/>
</dbReference>
<dbReference type="Pfam" id="PF03972">
    <property type="entry name" value="MmgE_PrpD_N"/>
    <property type="match status" value="1"/>
</dbReference>
<evidence type="ECO:0000313" key="5">
    <source>
        <dbReference type="Proteomes" id="UP000533476"/>
    </source>
</evidence>
<dbReference type="PANTHER" id="PTHR16943">
    <property type="entry name" value="2-METHYLCITRATE DEHYDRATASE-RELATED"/>
    <property type="match status" value="1"/>
</dbReference>
<dbReference type="EMBL" id="JABBVZ010000019">
    <property type="protein sequence ID" value="NMP22230.1"/>
    <property type="molecule type" value="Genomic_DNA"/>
</dbReference>
<dbReference type="Pfam" id="PF19305">
    <property type="entry name" value="MmgE_PrpD_C"/>
    <property type="match status" value="1"/>
</dbReference>
<proteinExistence type="inferred from homology"/>